<evidence type="ECO:0000256" key="7">
    <source>
        <dbReference type="ARBA" id="ARBA00023098"/>
    </source>
</evidence>
<evidence type="ECO:0000313" key="10">
    <source>
        <dbReference type="EMBL" id="AAF09912.1"/>
    </source>
</evidence>
<evidence type="ECO:0000256" key="8">
    <source>
        <dbReference type="SAM" id="SignalP"/>
    </source>
</evidence>
<keyword evidence="4" id="KW-0964">Secreted</keyword>
<dbReference type="AlphaFoldDB" id="Q9RXH9"/>
<dbReference type="InterPro" id="IPR056304">
    <property type="entry name" value="Lip-like_C"/>
</dbReference>
<keyword evidence="6" id="KW-0378">Hydrolase</keyword>
<dbReference type="KEGG" id="dra:DR_0334"/>
<dbReference type="InParanoid" id="Q9RXH9"/>
<feature type="domain" description="Lipase-like C-terminal" evidence="9">
    <location>
        <begin position="108"/>
        <end position="469"/>
    </location>
</feature>
<dbReference type="PATRIC" id="fig|243230.17.peg.502"/>
<dbReference type="OrthoDB" id="2004167at2"/>
<dbReference type="EMBL" id="AE000513">
    <property type="protein sequence ID" value="AAF09912.1"/>
    <property type="molecule type" value="Genomic_DNA"/>
</dbReference>
<dbReference type="STRING" id="243230.DR_0334"/>
<sequence length="486" mass="51755">MGRSISTSRCSRREVAMNPVLRSAAVLSLTAVLAACGQTTPPIAAVSQTAPTPQITQAGQPQDSYAARRAALPAQAPEPLSGQLGASSLQQTYPGGQPLHAQVLNKSVPLILVHGLMGWGTDEMMGMPYWGGLYNVVGDLRGQGYTVSAASVGPISSNWERAAELFAQIKGGCVDYGAAYSARYGFNRFDKAKCYPGIYPQWDAAHPINLLGHSMGGQTSRMLVKLLEDGSPADADGNNLFRGGRVGWVKAVITVSTPNSGTPATDNLQAMVPVLKDLLKNAAAGLGVSSQSMVYDFDLGQWGLRRQAGESFDAYFDRVMASHFGKNDSNAAYDLSSDGSAELNQFIGRSTHTIYASWATSATSKGLVTGWAYPMPVMFAPLSALAWPYPWPMRQTIGNMTGSSPLGKVQYDASWWENDGLVPVKSQGAPLGQSEVAYAGGPVQPGQWYDLGKLSGWDHTAIVGIPGLQDVRPFYRNQAAWLASLP</sequence>
<dbReference type="PANTHER" id="PTHR34043:SF3">
    <property type="entry name" value="ALPHA_BETA-HYDROLASES SUPERFAMILY PROTEIN"/>
    <property type="match status" value="1"/>
</dbReference>
<dbReference type="ESTHER" id="deira-DR0334">
    <property type="family name" value="Bacterial_lip_FamI.5"/>
</dbReference>
<protein>
    <recommendedName>
        <fullName evidence="3">triacylglycerol lipase</fullName>
        <ecNumber evidence="3">3.1.1.3</ecNumber>
    </recommendedName>
</protein>
<dbReference type="PaxDb" id="243230-DR_0334"/>
<dbReference type="SUPFAM" id="SSF53474">
    <property type="entry name" value="alpha/beta-Hydrolases"/>
    <property type="match status" value="1"/>
</dbReference>
<evidence type="ECO:0000256" key="5">
    <source>
        <dbReference type="ARBA" id="ARBA00022729"/>
    </source>
</evidence>
<accession>Q9RXH9</accession>
<evidence type="ECO:0000259" key="9">
    <source>
        <dbReference type="Pfam" id="PF24708"/>
    </source>
</evidence>
<reference evidence="10 11" key="1">
    <citation type="journal article" date="1999" name="Science">
        <title>Genome sequence of the radioresistant bacterium Deinococcus radiodurans R1.</title>
        <authorList>
            <person name="White O."/>
            <person name="Eisen J.A."/>
            <person name="Heidelberg J.F."/>
            <person name="Hickey E.K."/>
            <person name="Peterson J.D."/>
            <person name="Dodson R.J."/>
            <person name="Haft D.H."/>
            <person name="Gwinn M.L."/>
            <person name="Nelson W.C."/>
            <person name="Richardson D.L."/>
            <person name="Moffat K.S."/>
            <person name="Qin H."/>
            <person name="Jiang L."/>
            <person name="Pamphile W."/>
            <person name="Crosby M."/>
            <person name="Shen M."/>
            <person name="Vamathevan J.J."/>
            <person name="Lam P."/>
            <person name="McDonald L."/>
            <person name="Utterback T."/>
            <person name="Zalewski C."/>
            <person name="Makarova K.S."/>
            <person name="Aravind L."/>
            <person name="Daly M.J."/>
            <person name="Minton K.W."/>
            <person name="Fleischmann R.D."/>
            <person name="Ketchum K.A."/>
            <person name="Nelson K.E."/>
            <person name="Salzberg S."/>
            <person name="Smith H.O."/>
            <person name="Venter J.C."/>
            <person name="Fraser C.M."/>
        </authorList>
    </citation>
    <scope>NUCLEOTIDE SEQUENCE [LARGE SCALE GENOMIC DNA]</scope>
    <source>
        <strain evidence="11">ATCC 13939 / DSM 20539 / JCM 16871 / LMG 4051 / NBRC 15346 / NCIMB 9279 / R1 / VKM B-1422</strain>
    </source>
</reference>
<dbReference type="EnsemblBacteria" id="AAF09912">
    <property type="protein sequence ID" value="AAF09912"/>
    <property type="gene ID" value="DR_0334"/>
</dbReference>
<dbReference type="GO" id="GO:0004806">
    <property type="term" value="F:triacylglycerol lipase activity"/>
    <property type="evidence" value="ECO:0007669"/>
    <property type="project" value="UniProtKB-EC"/>
</dbReference>
<dbReference type="GO" id="GO:0005576">
    <property type="term" value="C:extracellular region"/>
    <property type="evidence" value="ECO:0007669"/>
    <property type="project" value="UniProtKB-SubCell"/>
</dbReference>
<feature type="chain" id="PRO_5004336813" description="triacylglycerol lipase" evidence="8">
    <location>
        <begin position="45"/>
        <end position="486"/>
    </location>
</feature>
<organism evidence="10 11">
    <name type="scientific">Deinococcus radiodurans (strain ATCC 13939 / DSM 20539 / JCM 16871 / CCUG 27074 / LMG 4051 / NBRC 15346 / NCIMB 9279 / VKM B-1422 / R1)</name>
    <dbReference type="NCBI Taxonomy" id="243230"/>
    <lineage>
        <taxon>Bacteria</taxon>
        <taxon>Thermotogati</taxon>
        <taxon>Deinococcota</taxon>
        <taxon>Deinococci</taxon>
        <taxon>Deinococcales</taxon>
        <taxon>Deinococcaceae</taxon>
        <taxon>Deinococcus</taxon>
    </lineage>
</organism>
<comment type="catalytic activity">
    <reaction evidence="1">
        <text>a triacylglycerol + H2O = a diacylglycerol + a fatty acid + H(+)</text>
        <dbReference type="Rhea" id="RHEA:12044"/>
        <dbReference type="ChEBI" id="CHEBI:15377"/>
        <dbReference type="ChEBI" id="CHEBI:15378"/>
        <dbReference type="ChEBI" id="CHEBI:17855"/>
        <dbReference type="ChEBI" id="CHEBI:18035"/>
        <dbReference type="ChEBI" id="CHEBI:28868"/>
        <dbReference type="EC" id="3.1.1.3"/>
    </reaction>
</comment>
<name>Q9RXH9_DEIRA</name>
<keyword evidence="7" id="KW-0443">Lipid metabolism</keyword>
<evidence type="ECO:0000256" key="4">
    <source>
        <dbReference type="ARBA" id="ARBA00022525"/>
    </source>
</evidence>
<evidence type="ECO:0000313" key="11">
    <source>
        <dbReference type="Proteomes" id="UP000002524"/>
    </source>
</evidence>
<evidence type="ECO:0000256" key="1">
    <source>
        <dbReference type="ARBA" id="ARBA00001024"/>
    </source>
</evidence>
<dbReference type="GO" id="GO:0006629">
    <property type="term" value="P:lipid metabolic process"/>
    <property type="evidence" value="ECO:0007669"/>
    <property type="project" value="UniProtKB-KW"/>
</dbReference>
<dbReference type="HOGENOM" id="CLU_023555_4_1_0"/>
<dbReference type="Pfam" id="PF24708">
    <property type="entry name" value="Lip_C"/>
    <property type="match status" value="1"/>
</dbReference>
<keyword evidence="11" id="KW-1185">Reference proteome</keyword>
<dbReference type="Proteomes" id="UP000002524">
    <property type="component" value="Chromosome 1"/>
</dbReference>
<dbReference type="Gene3D" id="3.40.50.1820">
    <property type="entry name" value="alpha/beta hydrolase"/>
    <property type="match status" value="1"/>
</dbReference>
<keyword evidence="5 8" id="KW-0732">Signal</keyword>
<dbReference type="PIR" id="C75533">
    <property type="entry name" value="C75533"/>
</dbReference>
<dbReference type="PANTHER" id="PTHR34043">
    <property type="entry name" value="ALPHA/BETA-HYDROLASES SUPERFAMILY PROTEIN"/>
    <property type="match status" value="1"/>
</dbReference>
<proteinExistence type="predicted"/>
<dbReference type="eggNOG" id="COG1075">
    <property type="taxonomic scope" value="Bacteria"/>
</dbReference>
<dbReference type="InterPro" id="IPR029058">
    <property type="entry name" value="AB_hydrolase_fold"/>
</dbReference>
<dbReference type="EC" id="3.1.1.3" evidence="3"/>
<evidence type="ECO:0000256" key="6">
    <source>
        <dbReference type="ARBA" id="ARBA00022801"/>
    </source>
</evidence>
<evidence type="ECO:0000256" key="2">
    <source>
        <dbReference type="ARBA" id="ARBA00004613"/>
    </source>
</evidence>
<gene>
    <name evidence="10" type="ordered locus">DR_0334</name>
</gene>
<comment type="subcellular location">
    <subcellularLocation>
        <location evidence="2">Secreted</location>
    </subcellularLocation>
</comment>
<evidence type="ECO:0000256" key="3">
    <source>
        <dbReference type="ARBA" id="ARBA00013279"/>
    </source>
</evidence>
<feature type="signal peptide" evidence="8">
    <location>
        <begin position="1"/>
        <end position="44"/>
    </location>
</feature>